<dbReference type="Gene3D" id="1.10.10.60">
    <property type="entry name" value="Homeodomain-like"/>
    <property type="match status" value="1"/>
</dbReference>
<sequence>MEMDPPPPPSSLHATAAGDRRRCREYLLALEEERRKIQVFQRELPLCLDLVTQTIERMRSQMDGVGSEETVSDHGPVLEEFMPLKPSLSLSSSEEHDSARGDANGVVGKKEEAPGTPSETNKKALPDWLQSVQLWSQEPQQHQRTSSSPHKELPCKPVALNARKGGGAFQPFDKEKRVEVPASSTTAAASSTVAGDSGDKASASDDTGKKEEASNKDASNKGNKDKEGQSSSSRKPRRCWAPELHRRFLQALQQLGGSHVATPKQIRELMKVDGLTNDEVKSHLQKYRLHTRRPNSTVQSTSVSAAPPAPQFVVVGGIWVPPPEYAAAAAAAAAAAQPPVQQITGDASGGAGTVYAPVATLPSGAQPQSQQLVQKKQPSRCSDSQRSGSAGDASSASPAVSSSSQTTSA</sequence>
<keyword evidence="5" id="KW-0539">Nucleus</keyword>
<keyword evidence="3" id="KW-0238">DNA-binding</keyword>
<dbReference type="GO" id="GO:0003700">
    <property type="term" value="F:DNA-binding transcription factor activity"/>
    <property type="evidence" value="ECO:0007669"/>
    <property type="project" value="InterPro"/>
</dbReference>
<protein>
    <recommendedName>
        <fullName evidence="7">HTH myb-type domain-containing protein</fullName>
    </recommendedName>
</protein>
<dbReference type="PROSITE" id="PS51294">
    <property type="entry name" value="HTH_MYB"/>
    <property type="match status" value="1"/>
</dbReference>
<dbReference type="SUPFAM" id="SSF46689">
    <property type="entry name" value="Homeodomain-like"/>
    <property type="match status" value="1"/>
</dbReference>
<comment type="caution">
    <text evidence="8">The sequence shown here is derived from an EMBL/GenBank/DDBJ whole genome shotgun (WGS) entry which is preliminary data.</text>
</comment>
<proteinExistence type="predicted"/>
<dbReference type="FunFam" id="1.10.10.60:FF:000002">
    <property type="entry name" value="Myb family transcription factor"/>
    <property type="match status" value="1"/>
</dbReference>
<dbReference type="Proteomes" id="UP001054889">
    <property type="component" value="Unassembled WGS sequence"/>
</dbReference>
<dbReference type="Pfam" id="PF26575">
    <property type="entry name" value="HHO5_N"/>
    <property type="match status" value="1"/>
</dbReference>
<keyword evidence="2" id="KW-0805">Transcription regulation</keyword>
<accession>A0AAV5EAB1</accession>
<feature type="compositionally biased region" description="Low complexity" evidence="6">
    <location>
        <begin position="182"/>
        <end position="196"/>
    </location>
</feature>
<keyword evidence="9" id="KW-1185">Reference proteome</keyword>
<evidence type="ECO:0000259" key="7">
    <source>
        <dbReference type="PROSITE" id="PS51294"/>
    </source>
</evidence>
<keyword evidence="4" id="KW-0804">Transcription</keyword>
<feature type="compositionally biased region" description="Low complexity" evidence="6">
    <location>
        <begin position="366"/>
        <end position="376"/>
    </location>
</feature>
<gene>
    <name evidence="8" type="primary">gb07014</name>
    <name evidence="8" type="ORF">PR202_gb07014</name>
</gene>
<dbReference type="PANTHER" id="PTHR31003">
    <property type="entry name" value="MYB FAMILY TRANSCRIPTION FACTOR"/>
    <property type="match status" value="1"/>
</dbReference>
<evidence type="ECO:0000256" key="5">
    <source>
        <dbReference type="ARBA" id="ARBA00023242"/>
    </source>
</evidence>
<evidence type="ECO:0000313" key="9">
    <source>
        <dbReference type="Proteomes" id="UP001054889"/>
    </source>
</evidence>
<dbReference type="InterPro" id="IPR044787">
    <property type="entry name" value="HHO5-like"/>
</dbReference>
<feature type="compositionally biased region" description="Basic and acidic residues" evidence="6">
    <location>
        <begin position="197"/>
        <end position="228"/>
    </location>
</feature>
<evidence type="ECO:0000256" key="3">
    <source>
        <dbReference type="ARBA" id="ARBA00023125"/>
    </source>
</evidence>
<evidence type="ECO:0000256" key="2">
    <source>
        <dbReference type="ARBA" id="ARBA00023015"/>
    </source>
</evidence>
<feature type="region of interest" description="Disordered" evidence="6">
    <location>
        <begin position="86"/>
        <end position="241"/>
    </location>
</feature>
<dbReference type="GO" id="GO:0003677">
    <property type="term" value="F:DNA binding"/>
    <property type="evidence" value="ECO:0007669"/>
    <property type="project" value="UniProtKB-KW"/>
</dbReference>
<evidence type="ECO:0000313" key="8">
    <source>
        <dbReference type="EMBL" id="GJN19712.1"/>
    </source>
</evidence>
<dbReference type="InterPro" id="IPR058673">
    <property type="entry name" value="HHO5-like_N"/>
</dbReference>
<dbReference type="InterPro" id="IPR017930">
    <property type="entry name" value="Myb_dom"/>
</dbReference>
<name>A0AAV5EAB1_ELECO</name>
<evidence type="ECO:0000256" key="6">
    <source>
        <dbReference type="SAM" id="MobiDB-lite"/>
    </source>
</evidence>
<feature type="region of interest" description="Disordered" evidence="6">
    <location>
        <begin position="349"/>
        <end position="409"/>
    </location>
</feature>
<reference evidence="8" key="1">
    <citation type="journal article" date="2018" name="DNA Res.">
        <title>Multiple hybrid de novo genome assembly of finger millet, an orphan allotetraploid crop.</title>
        <authorList>
            <person name="Hatakeyama M."/>
            <person name="Aluri S."/>
            <person name="Balachadran M.T."/>
            <person name="Sivarajan S.R."/>
            <person name="Patrignani A."/>
            <person name="Gruter S."/>
            <person name="Poveda L."/>
            <person name="Shimizu-Inatsugi R."/>
            <person name="Baeten J."/>
            <person name="Francoijs K.J."/>
            <person name="Nataraja K.N."/>
            <person name="Reddy Y.A.N."/>
            <person name="Phadnis S."/>
            <person name="Ravikumar R.L."/>
            <person name="Schlapbach R."/>
            <person name="Sreeman S.M."/>
            <person name="Shimizu K.K."/>
        </authorList>
    </citation>
    <scope>NUCLEOTIDE SEQUENCE</scope>
</reference>
<dbReference type="InterPro" id="IPR006447">
    <property type="entry name" value="Myb_dom_plants"/>
</dbReference>
<dbReference type="NCBIfam" id="TIGR01557">
    <property type="entry name" value="myb_SHAQKYF"/>
    <property type="match status" value="1"/>
</dbReference>
<evidence type="ECO:0000256" key="4">
    <source>
        <dbReference type="ARBA" id="ARBA00023163"/>
    </source>
</evidence>
<feature type="domain" description="HTH myb-type" evidence="7">
    <location>
        <begin position="232"/>
        <end position="292"/>
    </location>
</feature>
<dbReference type="Pfam" id="PF00249">
    <property type="entry name" value="Myb_DNA-binding"/>
    <property type="match status" value="1"/>
</dbReference>
<dbReference type="PANTHER" id="PTHR31003:SF16">
    <property type="entry name" value="TRANSCRIPTION FACTOR HHO2"/>
    <property type="match status" value="1"/>
</dbReference>
<dbReference type="InterPro" id="IPR009057">
    <property type="entry name" value="Homeodomain-like_sf"/>
</dbReference>
<organism evidence="8 9">
    <name type="scientific">Eleusine coracana subsp. coracana</name>
    <dbReference type="NCBI Taxonomy" id="191504"/>
    <lineage>
        <taxon>Eukaryota</taxon>
        <taxon>Viridiplantae</taxon>
        <taxon>Streptophyta</taxon>
        <taxon>Embryophyta</taxon>
        <taxon>Tracheophyta</taxon>
        <taxon>Spermatophyta</taxon>
        <taxon>Magnoliopsida</taxon>
        <taxon>Liliopsida</taxon>
        <taxon>Poales</taxon>
        <taxon>Poaceae</taxon>
        <taxon>PACMAD clade</taxon>
        <taxon>Chloridoideae</taxon>
        <taxon>Cynodonteae</taxon>
        <taxon>Eleusininae</taxon>
        <taxon>Eleusine</taxon>
    </lineage>
</organism>
<reference evidence="8" key="2">
    <citation type="submission" date="2021-12" db="EMBL/GenBank/DDBJ databases">
        <title>Resequencing data analysis of finger millet.</title>
        <authorList>
            <person name="Hatakeyama M."/>
            <person name="Aluri S."/>
            <person name="Balachadran M.T."/>
            <person name="Sivarajan S.R."/>
            <person name="Poveda L."/>
            <person name="Shimizu-Inatsugi R."/>
            <person name="Schlapbach R."/>
            <person name="Sreeman S.M."/>
            <person name="Shimizu K.K."/>
        </authorList>
    </citation>
    <scope>NUCLEOTIDE SEQUENCE</scope>
</reference>
<comment type="subcellular location">
    <subcellularLocation>
        <location evidence="1">Nucleus</location>
    </subcellularLocation>
</comment>
<dbReference type="InterPro" id="IPR001005">
    <property type="entry name" value="SANT/Myb"/>
</dbReference>
<evidence type="ECO:0000256" key="1">
    <source>
        <dbReference type="ARBA" id="ARBA00004123"/>
    </source>
</evidence>
<dbReference type="EMBL" id="BQKI01000074">
    <property type="protein sequence ID" value="GJN19712.1"/>
    <property type="molecule type" value="Genomic_DNA"/>
</dbReference>
<dbReference type="AlphaFoldDB" id="A0AAV5EAB1"/>
<feature type="compositionally biased region" description="Low complexity" evidence="6">
    <location>
        <begin position="382"/>
        <end position="409"/>
    </location>
</feature>
<feature type="compositionally biased region" description="Polar residues" evidence="6">
    <location>
        <begin position="130"/>
        <end position="148"/>
    </location>
</feature>
<dbReference type="GO" id="GO:0005634">
    <property type="term" value="C:nucleus"/>
    <property type="evidence" value="ECO:0007669"/>
    <property type="project" value="UniProtKB-SubCell"/>
</dbReference>